<accession>A0A1F6V7T9</accession>
<dbReference type="AlphaFoldDB" id="A0A1F6V7T9"/>
<keyword evidence="1" id="KW-0472">Membrane</keyword>
<evidence type="ECO:0000313" key="3">
    <source>
        <dbReference type="Proteomes" id="UP000177370"/>
    </source>
</evidence>
<keyword evidence="1" id="KW-0812">Transmembrane</keyword>
<gene>
    <name evidence="2" type="ORF">A2647_02360</name>
</gene>
<dbReference type="Proteomes" id="UP000177370">
    <property type="component" value="Unassembled WGS sequence"/>
</dbReference>
<feature type="transmembrane region" description="Helical" evidence="1">
    <location>
        <begin position="12"/>
        <end position="34"/>
    </location>
</feature>
<evidence type="ECO:0000313" key="2">
    <source>
        <dbReference type="EMBL" id="OGI65708.1"/>
    </source>
</evidence>
<organism evidence="2 3">
    <name type="scientific">Candidatus Nomurabacteria bacterium RIFCSPHIGHO2_01_FULL_40_24b</name>
    <dbReference type="NCBI Taxonomy" id="1801739"/>
    <lineage>
        <taxon>Bacteria</taxon>
        <taxon>Candidatus Nomuraibacteriota</taxon>
    </lineage>
</organism>
<keyword evidence="1" id="KW-1133">Transmembrane helix</keyword>
<proteinExistence type="predicted"/>
<reference evidence="2 3" key="1">
    <citation type="journal article" date="2016" name="Nat. Commun.">
        <title>Thousands of microbial genomes shed light on interconnected biogeochemical processes in an aquifer system.</title>
        <authorList>
            <person name="Anantharaman K."/>
            <person name="Brown C.T."/>
            <person name="Hug L.A."/>
            <person name="Sharon I."/>
            <person name="Castelle C.J."/>
            <person name="Probst A.J."/>
            <person name="Thomas B.C."/>
            <person name="Singh A."/>
            <person name="Wilkins M.J."/>
            <person name="Karaoz U."/>
            <person name="Brodie E.L."/>
            <person name="Williams K.H."/>
            <person name="Hubbard S.S."/>
            <person name="Banfield J.F."/>
        </authorList>
    </citation>
    <scope>NUCLEOTIDE SEQUENCE [LARGE SCALE GENOMIC DNA]</scope>
</reference>
<name>A0A1F6V7T9_9BACT</name>
<protein>
    <submittedName>
        <fullName evidence="2">Uncharacterized protein</fullName>
    </submittedName>
</protein>
<evidence type="ECO:0000256" key="1">
    <source>
        <dbReference type="SAM" id="Phobius"/>
    </source>
</evidence>
<sequence length="576" mass="60464">MQHFKKALNKRIVMSFIVVFAFVGLMVLVSSTVFSSPLNNISGFGWSGDKVNPSDPLEEIAGMGWLSFNCTTGGDCATADYGLHLNEQTGAISGTDGPGFAWSPNFGWLQFGGLSGFPTGPGTEAVDAHIVPDGQDGCDTPNGEEYCVRGWARFCSPASAPLSCLGWPGPNTFNGGWDGWVSLSGTTPNSNEPYGVTLNLDENGNNFGGYAWGGGYDLIHPTNDPQDPLYGEPYNNNVTGTGWISFAGLGYSVQYIPLTEPTVFLSVDDTSLSTGDNLTLAWTGTGIVNSPTGCEASGGSSGDGWPGLRESPASPPLVDGGGYITPDLNTPGTYTYSIRCQSATDPNDWSEWSNVIVSVGAQLNFYPSSGVVGPPYVAELNWVAEPSSATLTGCVADSSSVNPAQVPGWLDGSVASPPPLQTASVSVPYPTTFYKLTCYDGAIPRVQTVSVNRGVPTATINLFNSDVLEGPPGVFSSTLTWKSNNIISDTCVATASVAGTGWDDPDAPDDNLDPGVVVGVPPLPAITTYRLTCEYDPSQYDCGDNNVCSGNKIYAERELDQNSGASSTVKPIYTEE</sequence>
<dbReference type="EMBL" id="MFTP01000013">
    <property type="protein sequence ID" value="OGI65708.1"/>
    <property type="molecule type" value="Genomic_DNA"/>
</dbReference>
<comment type="caution">
    <text evidence="2">The sequence shown here is derived from an EMBL/GenBank/DDBJ whole genome shotgun (WGS) entry which is preliminary data.</text>
</comment>